<evidence type="ECO:0000256" key="2">
    <source>
        <dbReference type="ARBA" id="ARBA00022448"/>
    </source>
</evidence>
<dbReference type="PANTHER" id="PTHR38662">
    <property type="entry name" value="COBALT TRANSPORT PROTEIN CBIN"/>
    <property type="match status" value="1"/>
</dbReference>
<feature type="region of interest" description="Disordered" evidence="11">
    <location>
        <begin position="88"/>
        <end position="111"/>
    </location>
</feature>
<feature type="transmembrane region" description="Helical" evidence="10">
    <location>
        <begin position="65"/>
        <end position="83"/>
    </location>
</feature>
<dbReference type="GO" id="GO:0009236">
    <property type="term" value="P:cobalamin biosynthetic process"/>
    <property type="evidence" value="ECO:0007669"/>
    <property type="project" value="UniProtKB-UniRule"/>
</dbReference>
<comment type="caution">
    <text evidence="10">Lacks conserved residue(s) required for the propagation of feature annotation.</text>
</comment>
<dbReference type="GO" id="GO:0015087">
    <property type="term" value="F:cobalt ion transmembrane transporter activity"/>
    <property type="evidence" value="ECO:0007669"/>
    <property type="project" value="UniProtKB-UniRule"/>
</dbReference>
<reference evidence="12 13" key="1">
    <citation type="submission" date="2020-01" db="EMBL/GenBank/DDBJ databases">
        <title>Whole-genome sequence of Heliobacterium undosum DSM 13378.</title>
        <authorList>
            <person name="Kyndt J.A."/>
            <person name="Meyer T.E."/>
        </authorList>
    </citation>
    <scope>NUCLEOTIDE SEQUENCE [LARGE SCALE GENOMIC DNA]</scope>
    <source>
        <strain evidence="12 13">DSM 13378</strain>
    </source>
</reference>
<accession>A0A845L3B6</accession>
<keyword evidence="2 10" id="KW-0813">Transport</keyword>
<keyword evidence="9 10" id="KW-0170">Cobalt</keyword>
<dbReference type="Proteomes" id="UP000463470">
    <property type="component" value="Unassembled WGS sequence"/>
</dbReference>
<evidence type="ECO:0000256" key="9">
    <source>
        <dbReference type="ARBA" id="ARBA00023285"/>
    </source>
</evidence>
<dbReference type="Pfam" id="PF02553">
    <property type="entry name" value="CbiN"/>
    <property type="match status" value="1"/>
</dbReference>
<keyword evidence="4 10" id="KW-0169">Cobalamin biosynthesis</keyword>
<gene>
    <name evidence="10" type="primary">cbiN</name>
    <name evidence="12" type="ORF">GTO91_15490</name>
</gene>
<comment type="function">
    <text evidence="10">Part of the energy-coupling factor (ECF) transporter complex CbiMNOQ involved in cobalt import.</text>
</comment>
<dbReference type="PANTHER" id="PTHR38662:SF1">
    <property type="entry name" value="COBALT TRANSPORT PROTEIN CBIN"/>
    <property type="match status" value="1"/>
</dbReference>
<keyword evidence="5 10" id="KW-0812">Transmembrane</keyword>
<dbReference type="OrthoDB" id="1551318at2"/>
<comment type="similarity">
    <text evidence="10">Belongs to the CbiN family.</text>
</comment>
<dbReference type="GO" id="GO:0005886">
    <property type="term" value="C:plasma membrane"/>
    <property type="evidence" value="ECO:0007669"/>
    <property type="project" value="UniProtKB-SubCell"/>
</dbReference>
<evidence type="ECO:0000256" key="11">
    <source>
        <dbReference type="SAM" id="MobiDB-lite"/>
    </source>
</evidence>
<keyword evidence="1 10" id="KW-0171">Cobalt transport</keyword>
<protein>
    <recommendedName>
        <fullName evidence="10">Cobalt transport protein CbiN</fullName>
    </recommendedName>
    <alternativeName>
        <fullName evidence="10">Energy-coupling factor transporter probable substrate-capture protein CbiN</fullName>
        <shortName evidence="10">ECF transporter S component CbiN</shortName>
    </alternativeName>
</protein>
<name>A0A845L3B6_9FIRM</name>
<evidence type="ECO:0000256" key="1">
    <source>
        <dbReference type="ARBA" id="ARBA00022426"/>
    </source>
</evidence>
<dbReference type="AlphaFoldDB" id="A0A845L3B6"/>
<keyword evidence="6 10" id="KW-1133">Transmembrane helix</keyword>
<evidence type="ECO:0000256" key="6">
    <source>
        <dbReference type="ARBA" id="ARBA00022989"/>
    </source>
</evidence>
<evidence type="ECO:0000313" key="13">
    <source>
        <dbReference type="Proteomes" id="UP000463470"/>
    </source>
</evidence>
<keyword evidence="8 10" id="KW-0472">Membrane</keyword>
<evidence type="ECO:0000256" key="5">
    <source>
        <dbReference type="ARBA" id="ARBA00022692"/>
    </source>
</evidence>
<dbReference type="InterPro" id="IPR003705">
    <property type="entry name" value="CbiN"/>
</dbReference>
<evidence type="ECO:0000256" key="8">
    <source>
        <dbReference type="ARBA" id="ARBA00023136"/>
    </source>
</evidence>
<comment type="caution">
    <text evidence="12">The sequence shown here is derived from an EMBL/GenBank/DDBJ whole genome shotgun (WGS) entry which is preliminary data.</text>
</comment>
<dbReference type="EMBL" id="WXEY01000025">
    <property type="protein sequence ID" value="MZP31117.1"/>
    <property type="molecule type" value="Genomic_DNA"/>
</dbReference>
<comment type="pathway">
    <text evidence="10">Cofactor biosynthesis; adenosylcobalamin biosynthesis.</text>
</comment>
<proteinExistence type="inferred from homology"/>
<evidence type="ECO:0000256" key="3">
    <source>
        <dbReference type="ARBA" id="ARBA00022475"/>
    </source>
</evidence>
<comment type="subcellular location">
    <subcellularLocation>
        <location evidence="10">Cell membrane</location>
        <topology evidence="10">Multi-pass membrane protein</topology>
    </subcellularLocation>
</comment>
<evidence type="ECO:0000256" key="10">
    <source>
        <dbReference type="HAMAP-Rule" id="MF_00330"/>
    </source>
</evidence>
<comment type="subunit">
    <text evidence="10">Forms an energy-coupling factor (ECF) transporter complex composed of an ATP-binding protein (A component, CbiO), a transmembrane protein (T component, CbiQ) and 2 possible substrate-capture proteins (S components, CbiM and CbiN) of unknown stoichimetry.</text>
</comment>
<dbReference type="HAMAP" id="MF_00330">
    <property type="entry name" value="CbiN"/>
    <property type="match status" value="1"/>
</dbReference>
<organism evidence="12 13">
    <name type="scientific">Heliomicrobium undosum</name>
    <dbReference type="NCBI Taxonomy" id="121734"/>
    <lineage>
        <taxon>Bacteria</taxon>
        <taxon>Bacillati</taxon>
        <taxon>Bacillota</taxon>
        <taxon>Clostridia</taxon>
        <taxon>Eubacteriales</taxon>
        <taxon>Heliobacteriaceae</taxon>
        <taxon>Heliomicrobium</taxon>
    </lineage>
</organism>
<evidence type="ECO:0000313" key="12">
    <source>
        <dbReference type="EMBL" id="MZP31117.1"/>
    </source>
</evidence>
<keyword evidence="3 10" id="KW-1003">Cell membrane</keyword>
<sequence length="111" mass="11900">MNWLRNKLVLITAALFLTGVPLVMHFTGDFAGADDQAGEMVQTIAPDYKPWFESLWEPGEEAEPLLFGFQAAAGAAFIAYYFTRRRKSSGSDMSAGSGMGGGMGRNSVGNA</sequence>
<dbReference type="RefSeq" id="WP_161259638.1">
    <property type="nucleotide sequence ID" value="NZ_WXEY01000025.1"/>
</dbReference>
<keyword evidence="7 10" id="KW-0406">Ion transport</keyword>
<keyword evidence="13" id="KW-1185">Reference proteome</keyword>
<dbReference type="UniPathway" id="UPA00148"/>
<evidence type="ECO:0000256" key="7">
    <source>
        <dbReference type="ARBA" id="ARBA00023065"/>
    </source>
</evidence>
<evidence type="ECO:0000256" key="4">
    <source>
        <dbReference type="ARBA" id="ARBA00022573"/>
    </source>
</evidence>